<reference evidence="1 2" key="1">
    <citation type="submission" date="2019-03" db="EMBL/GenBank/DDBJ databases">
        <title>Genomic Encyclopedia of Type Strains, Phase III (KMG-III): the genomes of soil and plant-associated and newly described type strains.</title>
        <authorList>
            <person name="Whitman W."/>
        </authorList>
    </citation>
    <scope>NUCLEOTIDE SEQUENCE [LARGE SCALE GENOMIC DNA]</scope>
    <source>
        <strain evidence="1 2">VKMAc-2574</strain>
    </source>
</reference>
<dbReference type="InterPro" id="IPR029033">
    <property type="entry name" value="His_PPase_superfam"/>
</dbReference>
<dbReference type="RefSeq" id="WP_134126527.1">
    <property type="nucleotide sequence ID" value="NZ_SODU01000001.1"/>
</dbReference>
<dbReference type="PANTHER" id="PTHR48100:SF15">
    <property type="entry name" value="SEDOHEPTULOSE 1,7-BISPHOSPHATASE"/>
    <property type="match status" value="1"/>
</dbReference>
<protein>
    <submittedName>
        <fullName evidence="1">Phosphoglycerate mutase</fullName>
    </submittedName>
</protein>
<proteinExistence type="predicted"/>
<keyword evidence="2" id="KW-1185">Reference proteome</keyword>
<dbReference type="InterPro" id="IPR013078">
    <property type="entry name" value="His_Pase_superF_clade-1"/>
</dbReference>
<dbReference type="Gene3D" id="3.40.50.1240">
    <property type="entry name" value="Phosphoglycerate mutase-like"/>
    <property type="match status" value="1"/>
</dbReference>
<dbReference type="Proteomes" id="UP000295060">
    <property type="component" value="Unassembled WGS sequence"/>
</dbReference>
<comment type="caution">
    <text evidence="1">The sequence shown here is derived from an EMBL/GenBank/DDBJ whole genome shotgun (WGS) entry which is preliminary data.</text>
</comment>
<dbReference type="Pfam" id="PF00300">
    <property type="entry name" value="His_Phos_1"/>
    <property type="match status" value="1"/>
</dbReference>
<dbReference type="InterPro" id="IPR050275">
    <property type="entry name" value="PGM_Phosphatase"/>
</dbReference>
<evidence type="ECO:0000313" key="1">
    <source>
        <dbReference type="EMBL" id="TDW93453.1"/>
    </source>
</evidence>
<dbReference type="EMBL" id="SODU01000001">
    <property type="protein sequence ID" value="TDW93453.1"/>
    <property type="molecule type" value="Genomic_DNA"/>
</dbReference>
<dbReference type="SMART" id="SM00855">
    <property type="entry name" value="PGAM"/>
    <property type="match status" value="1"/>
</dbReference>
<organism evidence="1 2">
    <name type="scientific">Kribbella pratensis</name>
    <dbReference type="NCBI Taxonomy" id="2512112"/>
    <lineage>
        <taxon>Bacteria</taxon>
        <taxon>Bacillati</taxon>
        <taxon>Actinomycetota</taxon>
        <taxon>Actinomycetes</taxon>
        <taxon>Propionibacteriales</taxon>
        <taxon>Kribbellaceae</taxon>
        <taxon>Kribbella</taxon>
    </lineage>
</organism>
<dbReference type="SUPFAM" id="SSF53254">
    <property type="entry name" value="Phosphoglycerate mutase-like"/>
    <property type="match status" value="1"/>
</dbReference>
<sequence>MSELLLVRHGAVAAHTHHVQLAAQPDLPLNDAGEEQARALRPYLRNRRFGRVLSSPLSPARQTAALAGLEAEPDENLIEWCSVTSSQTTSAKPGLGDRCGTIRFDTSAPITMSGEATHAPTARADHVLAEADTVLADGKDVVLVANANMLQILAARWLGLPALAAPRLSLATGSLSVLGSRRDNRALLLWNFLPRAWPPL</sequence>
<evidence type="ECO:0000313" key="2">
    <source>
        <dbReference type="Proteomes" id="UP000295060"/>
    </source>
</evidence>
<accession>A0ABY2FK12</accession>
<dbReference type="CDD" id="cd07067">
    <property type="entry name" value="HP_PGM_like"/>
    <property type="match status" value="1"/>
</dbReference>
<name>A0ABY2FK12_9ACTN</name>
<dbReference type="PANTHER" id="PTHR48100">
    <property type="entry name" value="BROAD-SPECIFICITY PHOSPHATASE YOR283W-RELATED"/>
    <property type="match status" value="1"/>
</dbReference>
<gene>
    <name evidence="1" type="ORF">EV137_0735</name>
</gene>